<evidence type="ECO:0000256" key="2">
    <source>
        <dbReference type="ARBA" id="ARBA00004922"/>
    </source>
</evidence>
<sequence>MKLLLSALLLFLAAVAQAVSSTGTRLLSIWDDVEDQKLYSRFIGDLEKRGYKISHATSKSDDLRLDHLGQRTYDHVMIFPTKAKGLGPNLTAKLLLDFLDAGGNIMLALSATQPVPAALNALLLELDIQIPAERAGLVVDHFNYDALSASDHHDVVLVPTPAKYRPDTKNYFGSGGRADLLAVPRALGHVLGNGPLLTPILTAPRTAYLYNQKEQAESLDGDVFAAGTQLSLVSAFQALNSARFTLVASAEMFQDAWFDAKVQRPGAGEPVKAWNEQFARRLTGWTFHEIGHLRVNYVEHHLAEEGPLANISNPEIYRINNNVTYEISISEWVWDKWYAFKVPDNDELQLEFSMLSPLHRLPLRNAKRASTESEGVYRVTFEVPDQHGVFNFMTDYKRPFLSPIEEKRAVTVRHMAHDEYPFSYEISAAWPYLSSIGVTCLGWLAFVAIWMFNKPVAQAGDAKKKQ</sequence>
<evidence type="ECO:0000256" key="8">
    <source>
        <dbReference type="RuleBase" id="RU361142"/>
    </source>
</evidence>
<feature type="transmembrane region" description="Helical" evidence="8">
    <location>
        <begin position="429"/>
        <end position="452"/>
    </location>
</feature>
<evidence type="ECO:0000256" key="5">
    <source>
        <dbReference type="ARBA" id="ARBA00022824"/>
    </source>
</evidence>
<dbReference type="OrthoDB" id="29105at2759"/>
<feature type="domain" description="OST48 middle" evidence="10">
    <location>
        <begin position="311"/>
        <end position="453"/>
    </location>
</feature>
<dbReference type="GO" id="GO:0018279">
    <property type="term" value="P:protein N-linked glycosylation via asparagine"/>
    <property type="evidence" value="ECO:0007669"/>
    <property type="project" value="UniProtKB-UniRule"/>
</dbReference>
<evidence type="ECO:0000259" key="9">
    <source>
        <dbReference type="Pfam" id="PF03345"/>
    </source>
</evidence>
<keyword evidence="7 8" id="KW-0472">Membrane</keyword>
<reference evidence="11 12" key="1">
    <citation type="submission" date="2015-09" db="EMBL/GenBank/DDBJ databases">
        <title>Host preference determinants of Valsa canker pathogens revealed by comparative genomics.</title>
        <authorList>
            <person name="Yin Z."/>
            <person name="Huang L."/>
        </authorList>
    </citation>
    <scope>NUCLEOTIDE SEQUENCE [LARGE SCALE GENOMIC DNA]</scope>
    <source>
        <strain evidence="11 12">YSFL</strain>
    </source>
</reference>
<organism evidence="11 12">
    <name type="scientific">Cytospora chrysosperma</name>
    <name type="common">Cytospora canker fungus</name>
    <name type="synonym">Sphaeria chrysosperma</name>
    <dbReference type="NCBI Taxonomy" id="252740"/>
    <lineage>
        <taxon>Eukaryota</taxon>
        <taxon>Fungi</taxon>
        <taxon>Dikarya</taxon>
        <taxon>Ascomycota</taxon>
        <taxon>Pezizomycotina</taxon>
        <taxon>Sordariomycetes</taxon>
        <taxon>Sordariomycetidae</taxon>
        <taxon>Diaporthales</taxon>
        <taxon>Cytosporaceae</taxon>
        <taxon>Cytospora</taxon>
    </lineage>
</organism>
<evidence type="ECO:0000256" key="1">
    <source>
        <dbReference type="ARBA" id="ARBA00004479"/>
    </source>
</evidence>
<dbReference type="PANTHER" id="PTHR10830">
    <property type="entry name" value="DOLICHYL-DIPHOSPHOOLIGOSACCHARIDE--PROTEIN GLYCOSYLTRANSFERASE 48 KDA SUBUNIT"/>
    <property type="match status" value="1"/>
</dbReference>
<protein>
    <recommendedName>
        <fullName evidence="8">Dolichyl-diphosphooligosaccharide--protein glycosyltransferase subunit WBP1</fullName>
        <shortName evidence="8">Oligosaccharyl transferase subunit WBP1</shortName>
    </recommendedName>
</protein>
<comment type="caution">
    <text evidence="11">The sequence shown here is derived from an EMBL/GenBank/DDBJ whole genome shotgun (WGS) entry which is preliminary data.</text>
</comment>
<dbReference type="Pfam" id="PF03345">
    <property type="entry name" value="OST48_N"/>
    <property type="match status" value="1"/>
</dbReference>
<evidence type="ECO:0000256" key="3">
    <source>
        <dbReference type="ARBA" id="ARBA00008743"/>
    </source>
</evidence>
<dbReference type="Pfam" id="PF23358">
    <property type="entry name" value="OST48_MD"/>
    <property type="match status" value="1"/>
</dbReference>
<dbReference type="UniPathway" id="UPA00378"/>
<dbReference type="PANTHER" id="PTHR10830:SF0">
    <property type="entry name" value="DOLICHYL-DIPHOSPHOOLIGOSACCHARIDE--PROTEIN GLYCOSYLTRANSFERASE 48 KDA SUBUNIT"/>
    <property type="match status" value="1"/>
</dbReference>
<comment type="similarity">
    <text evidence="3 8">Belongs to the DDOST 48 kDa subunit family.</text>
</comment>
<name>A0A423VAB8_CYTCH</name>
<accession>A0A423VAB8</accession>
<evidence type="ECO:0000256" key="4">
    <source>
        <dbReference type="ARBA" id="ARBA00022692"/>
    </source>
</evidence>
<keyword evidence="6 8" id="KW-1133">Transmembrane helix</keyword>
<comment type="subunit">
    <text evidence="8">Component of the oligosaccharyltransferase (OST) complex.</text>
</comment>
<dbReference type="EMBL" id="LJZO01000075">
    <property type="protein sequence ID" value="ROV87815.1"/>
    <property type="molecule type" value="Genomic_DNA"/>
</dbReference>
<dbReference type="InterPro" id="IPR055457">
    <property type="entry name" value="OST48_N"/>
</dbReference>
<comment type="pathway">
    <text evidence="2 8">Protein modification; protein glycosylation.</text>
</comment>
<gene>
    <name evidence="11" type="ORF">VSDG_09590</name>
</gene>
<comment type="subcellular location">
    <subcellularLocation>
        <location evidence="8">Endoplasmic reticulum membrane</location>
        <topology evidence="8">Single-pass type I membrane protein</topology>
    </subcellularLocation>
    <subcellularLocation>
        <location evidence="1">Membrane</location>
        <topology evidence="1">Single-pass type I membrane protein</topology>
    </subcellularLocation>
</comment>
<feature type="chain" id="PRO_5018810556" description="Dolichyl-diphosphooligosaccharide--protein glycosyltransferase subunit WBP1" evidence="8">
    <location>
        <begin position="19"/>
        <end position="466"/>
    </location>
</feature>
<keyword evidence="12" id="KW-1185">Reference proteome</keyword>
<evidence type="ECO:0000259" key="10">
    <source>
        <dbReference type="Pfam" id="PF23358"/>
    </source>
</evidence>
<proteinExistence type="inferred from homology"/>
<keyword evidence="5 8" id="KW-0256">Endoplasmic reticulum</keyword>
<dbReference type="InterPro" id="IPR055459">
    <property type="entry name" value="OST48_MD"/>
</dbReference>
<evidence type="ECO:0000256" key="7">
    <source>
        <dbReference type="ARBA" id="ARBA00023136"/>
    </source>
</evidence>
<feature type="signal peptide" evidence="8">
    <location>
        <begin position="1"/>
        <end position="18"/>
    </location>
</feature>
<dbReference type="InterPro" id="IPR005013">
    <property type="entry name" value="DDOST_48_kDa_subunit"/>
</dbReference>
<evidence type="ECO:0000313" key="11">
    <source>
        <dbReference type="EMBL" id="ROV87815.1"/>
    </source>
</evidence>
<dbReference type="GO" id="GO:0008250">
    <property type="term" value="C:oligosaccharyltransferase complex"/>
    <property type="evidence" value="ECO:0007669"/>
    <property type="project" value="TreeGrafter"/>
</dbReference>
<evidence type="ECO:0000313" key="12">
    <source>
        <dbReference type="Proteomes" id="UP000284375"/>
    </source>
</evidence>
<dbReference type="STRING" id="252740.A0A423VAB8"/>
<keyword evidence="4 8" id="KW-0812">Transmembrane</keyword>
<keyword evidence="8" id="KW-0732">Signal</keyword>
<comment type="function">
    <text evidence="8">Subunit of the oligosaccharyl transferase (OST) complex that catalyzes the initial transfer of a defined glycan (Glc(3)Man(9)GlcNAc(2) in eukaryotes) from the lipid carrier dolichol-pyrophosphate to an asparagine residue within an Asn-X-Ser/Thr consensus motif in nascent polypeptide chains, the first step in protein N-glycosylation. N-glycosylation occurs cotranslationally and the complex associates with the Sec61 complex at the channel-forming translocon complex that mediates protein translocation across the endoplasmic reticulum (ER).</text>
</comment>
<feature type="domain" description="OST48 N-terminal" evidence="9">
    <location>
        <begin position="25"/>
        <end position="286"/>
    </location>
</feature>
<evidence type="ECO:0000256" key="6">
    <source>
        <dbReference type="ARBA" id="ARBA00022989"/>
    </source>
</evidence>
<dbReference type="Proteomes" id="UP000284375">
    <property type="component" value="Unassembled WGS sequence"/>
</dbReference>
<dbReference type="AlphaFoldDB" id="A0A423VAB8"/>